<dbReference type="SUPFAM" id="SSF69304">
    <property type="entry name" value="Tricorn protease N-terminal domain"/>
    <property type="match status" value="1"/>
</dbReference>
<comment type="subcellular location">
    <subcellularLocation>
        <location evidence="1">Periplasm</location>
    </subcellularLocation>
</comment>
<dbReference type="Pfam" id="PF07676">
    <property type="entry name" value="PD40"/>
    <property type="match status" value="5"/>
</dbReference>
<organism evidence="6 7">
    <name type="scientific">Candidatus Nitronauta litoralis</name>
    <dbReference type="NCBI Taxonomy" id="2705533"/>
    <lineage>
        <taxon>Bacteria</taxon>
        <taxon>Pseudomonadati</taxon>
        <taxon>Nitrospinota/Tectimicrobiota group</taxon>
        <taxon>Nitrospinota</taxon>
        <taxon>Nitrospinia</taxon>
        <taxon>Nitrospinales</taxon>
        <taxon>Nitrospinaceae</taxon>
        <taxon>Candidatus Nitronauta</taxon>
    </lineage>
</organism>
<evidence type="ECO:0000313" key="6">
    <source>
        <dbReference type="EMBL" id="QPJ61893.1"/>
    </source>
</evidence>
<keyword evidence="3" id="KW-0732">Signal</keyword>
<dbReference type="PANTHER" id="PTHR36842">
    <property type="entry name" value="PROTEIN TOLB HOMOLOG"/>
    <property type="match status" value="1"/>
</dbReference>
<dbReference type="Pfam" id="PF04052">
    <property type="entry name" value="TolB_N"/>
    <property type="match status" value="1"/>
</dbReference>
<dbReference type="NCBIfam" id="TIGR02800">
    <property type="entry name" value="propeller_TolB"/>
    <property type="match status" value="1"/>
</dbReference>
<evidence type="ECO:0000313" key="7">
    <source>
        <dbReference type="Proteomes" id="UP000594688"/>
    </source>
</evidence>
<dbReference type="Gene3D" id="2.120.10.30">
    <property type="entry name" value="TolB, C-terminal domain"/>
    <property type="match status" value="1"/>
</dbReference>
<protein>
    <submittedName>
        <fullName evidence="6">Tol-Pal system beta propeller repeat protein TolB</fullName>
    </submittedName>
</protein>
<evidence type="ECO:0000256" key="4">
    <source>
        <dbReference type="ARBA" id="ARBA00022764"/>
    </source>
</evidence>
<dbReference type="SUPFAM" id="SSF52964">
    <property type="entry name" value="TolB, N-terminal domain"/>
    <property type="match status" value="1"/>
</dbReference>
<dbReference type="AlphaFoldDB" id="A0A7T0G0G2"/>
<dbReference type="GO" id="GO:0042597">
    <property type="term" value="C:periplasmic space"/>
    <property type="evidence" value="ECO:0007669"/>
    <property type="project" value="UniProtKB-SubCell"/>
</dbReference>
<comment type="similarity">
    <text evidence="2">Belongs to the TolB family.</text>
</comment>
<dbReference type="Gene3D" id="2.120.10.60">
    <property type="entry name" value="Tricorn protease N-terminal domain"/>
    <property type="match status" value="1"/>
</dbReference>
<gene>
    <name evidence="6" type="primary">tolB</name>
    <name evidence="6" type="ORF">G3M70_08410</name>
</gene>
<name>A0A7T0G0G2_9BACT</name>
<accession>A0A7T0G0G2</accession>
<evidence type="ECO:0000256" key="3">
    <source>
        <dbReference type="ARBA" id="ARBA00022729"/>
    </source>
</evidence>
<dbReference type="Gene3D" id="3.40.50.10070">
    <property type="entry name" value="TolB, N-terminal domain"/>
    <property type="match status" value="1"/>
</dbReference>
<dbReference type="InterPro" id="IPR011659">
    <property type="entry name" value="WD40"/>
</dbReference>
<dbReference type="InterPro" id="IPR011042">
    <property type="entry name" value="6-blade_b-propeller_TolB-like"/>
</dbReference>
<proteinExistence type="inferred from homology"/>
<dbReference type="EMBL" id="CP048685">
    <property type="protein sequence ID" value="QPJ61893.1"/>
    <property type="molecule type" value="Genomic_DNA"/>
</dbReference>
<dbReference type="InterPro" id="IPR007195">
    <property type="entry name" value="TolB_N"/>
</dbReference>
<dbReference type="PANTHER" id="PTHR36842:SF1">
    <property type="entry name" value="PROTEIN TOLB"/>
    <property type="match status" value="1"/>
</dbReference>
<dbReference type="HAMAP" id="MF_00671">
    <property type="entry name" value="TolB"/>
    <property type="match status" value="1"/>
</dbReference>
<sequence>MSFRKKSFFNLLQSGLFIATLIFGTKLVFAQSDVLIDLSMETQPEVRIAVPEFEQLKGSSDSSGLGREGREILENDLKLFELFQPVRHSAYSSQASRERGTGKVDYSEWNGLGVQWLIKTQYQVASSGSNVFIFRLYDVVNERFIVGKRYRGKRQWVRRMMHRFADEVMAQLTGKRGVAETQIAFLAQQGKSGKEMYVVDFDGYNLKKVTREQSVMLAPDWSPDGKAIVFTSYRDHNPDLVMVDRSGKKRKVLLQLPGLNSAPAWSPDGEKIALVLSKDQNSEIYLLDKFANLKRLTKHFNIDTSPAWSPDGRKIAFASDRSGTGAPQIFIMDARSGDSGGVKRISFSASYNDNPAWSPTGDKIAYTALVNRKFQVKIYDLEKNQTYDLTTGGGNKEAPAWSPDGQFVAYRVEKGGNSTIHIKRVGSKKSRSLTFPPLTALSPTWSPYSR</sequence>
<reference evidence="6 7" key="1">
    <citation type="submission" date="2020-02" db="EMBL/GenBank/DDBJ databases">
        <title>Genomic and physiological characterization of two novel Nitrospinaceae genera.</title>
        <authorList>
            <person name="Mueller A.J."/>
            <person name="Jung M.-Y."/>
            <person name="Strachan C.R."/>
            <person name="Herbold C.W."/>
            <person name="Kirkegaard R.H."/>
            <person name="Daims H."/>
        </authorList>
    </citation>
    <scope>NUCLEOTIDE SEQUENCE [LARGE SCALE GENOMIC DNA]</scope>
    <source>
        <strain evidence="6">EB</strain>
    </source>
</reference>
<evidence type="ECO:0000259" key="5">
    <source>
        <dbReference type="Pfam" id="PF04052"/>
    </source>
</evidence>
<dbReference type="KEGG" id="nli:G3M70_08410"/>
<dbReference type="GO" id="GO:0017038">
    <property type="term" value="P:protein import"/>
    <property type="evidence" value="ECO:0007669"/>
    <property type="project" value="InterPro"/>
</dbReference>
<evidence type="ECO:0000256" key="2">
    <source>
        <dbReference type="ARBA" id="ARBA00009820"/>
    </source>
</evidence>
<dbReference type="InterPro" id="IPR014167">
    <property type="entry name" value="Tol-Pal_TolB"/>
</dbReference>
<evidence type="ECO:0000256" key="1">
    <source>
        <dbReference type="ARBA" id="ARBA00004418"/>
    </source>
</evidence>
<keyword evidence="4" id="KW-0574">Periplasm</keyword>
<feature type="domain" description="TolB N-terminal" evidence="5">
    <location>
        <begin position="36"/>
        <end position="143"/>
    </location>
</feature>
<dbReference type="Proteomes" id="UP000594688">
    <property type="component" value="Chromosome"/>
</dbReference>